<keyword evidence="4 10" id="KW-0812">Transmembrane</keyword>
<evidence type="ECO:0000256" key="4">
    <source>
        <dbReference type="ARBA" id="ARBA00022692"/>
    </source>
</evidence>
<dbReference type="PROSITE" id="PS50106">
    <property type="entry name" value="PDZ"/>
    <property type="match status" value="1"/>
</dbReference>
<comment type="subcellular location">
    <subcellularLocation>
        <location evidence="2">Membrane</location>
        <topology evidence="2">Multi-pass membrane protein</topology>
    </subcellularLocation>
</comment>
<dbReference type="GO" id="GO:0006508">
    <property type="term" value="P:proteolysis"/>
    <property type="evidence" value="ECO:0007669"/>
    <property type="project" value="UniProtKB-KW"/>
</dbReference>
<feature type="transmembrane region" description="Helical" evidence="10">
    <location>
        <begin position="321"/>
        <end position="342"/>
    </location>
</feature>
<keyword evidence="3 12" id="KW-0645">Protease</keyword>
<evidence type="ECO:0000313" key="12">
    <source>
        <dbReference type="EMBL" id="SFV52874.1"/>
    </source>
</evidence>
<dbReference type="Pfam" id="PF02163">
    <property type="entry name" value="Peptidase_M50"/>
    <property type="match status" value="1"/>
</dbReference>
<sequence length="352" mass="38293">MGYLVSLLVLSGLIFFHELGHFTAARLMGVYVEVFSIGFGKRLFTFKAFNTEWSISAIPVGGYVRMKGQDDTDPSKKVYTPDSYNSKTPLQRIFILAAGPLANFVLAFLLYFAIAMGNPAALAPVVGEVVKDSPAYVAGLESNDTILSINGKKIATWKEMATLIKESEGAIALEVDRKGYLKLITLTPKLQDAKNMYGEAVKRKMIGISAAGIMKKQQMDLLQKLAYATDQTVFSSTLIFTGLKKLIVGDVPASEMGGVISIVKLTSDATDAGWMSVLFFAALISVNLGVLNLLPIPALDGGHIMFNLYELLFRREPSEKILVNLTIAGWVILFGLMGLGLFNDINRLMGQG</sequence>
<dbReference type="Pfam" id="PF17820">
    <property type="entry name" value="PDZ_6"/>
    <property type="match status" value="1"/>
</dbReference>
<dbReference type="InterPro" id="IPR041489">
    <property type="entry name" value="PDZ_6"/>
</dbReference>
<evidence type="ECO:0000256" key="1">
    <source>
        <dbReference type="ARBA" id="ARBA00001947"/>
    </source>
</evidence>
<comment type="cofactor">
    <cofactor evidence="1">
        <name>Zn(2+)</name>
        <dbReference type="ChEBI" id="CHEBI:29105"/>
    </cofactor>
</comment>
<reference evidence="12" key="1">
    <citation type="submission" date="2016-10" db="EMBL/GenBank/DDBJ databases">
        <authorList>
            <person name="de Groot N.N."/>
        </authorList>
    </citation>
    <scope>NUCLEOTIDE SEQUENCE</scope>
</reference>
<protein>
    <submittedName>
        <fullName evidence="12">Membrane-associated zinc metalloprotease</fullName>
    </submittedName>
</protein>
<feature type="domain" description="PDZ" evidence="11">
    <location>
        <begin position="125"/>
        <end position="179"/>
    </location>
</feature>
<gene>
    <name evidence="12" type="ORF">MNB_SM-6-349</name>
</gene>
<feature type="transmembrane region" description="Helical" evidence="10">
    <location>
        <begin position="93"/>
        <end position="114"/>
    </location>
</feature>
<accession>A0A1W1BH43</accession>
<evidence type="ECO:0000256" key="8">
    <source>
        <dbReference type="ARBA" id="ARBA00023049"/>
    </source>
</evidence>
<dbReference type="EMBL" id="FPHK01000005">
    <property type="protein sequence ID" value="SFV52874.1"/>
    <property type="molecule type" value="Genomic_DNA"/>
</dbReference>
<keyword evidence="7 10" id="KW-1133">Transmembrane helix</keyword>
<feature type="transmembrane region" description="Helical" evidence="10">
    <location>
        <begin position="274"/>
        <end position="296"/>
    </location>
</feature>
<dbReference type="InterPro" id="IPR001478">
    <property type="entry name" value="PDZ"/>
</dbReference>
<keyword evidence="6" id="KW-0862">Zinc</keyword>
<dbReference type="AlphaFoldDB" id="A0A1W1BH43"/>
<keyword evidence="5" id="KW-0378">Hydrolase</keyword>
<dbReference type="SMART" id="SM00228">
    <property type="entry name" value="PDZ"/>
    <property type="match status" value="1"/>
</dbReference>
<dbReference type="InterPro" id="IPR036034">
    <property type="entry name" value="PDZ_sf"/>
</dbReference>
<dbReference type="PANTHER" id="PTHR42837:SF2">
    <property type="entry name" value="MEMBRANE METALLOPROTEASE ARASP2, CHLOROPLASTIC-RELATED"/>
    <property type="match status" value="1"/>
</dbReference>
<evidence type="ECO:0000256" key="9">
    <source>
        <dbReference type="ARBA" id="ARBA00023136"/>
    </source>
</evidence>
<proteinExistence type="predicted"/>
<keyword evidence="8 12" id="KW-0482">Metalloprotease</keyword>
<evidence type="ECO:0000256" key="5">
    <source>
        <dbReference type="ARBA" id="ARBA00022801"/>
    </source>
</evidence>
<dbReference type="InterPro" id="IPR004387">
    <property type="entry name" value="Pept_M50_Zn"/>
</dbReference>
<dbReference type="CDD" id="cd23081">
    <property type="entry name" value="cpPDZ_EcRseP-like"/>
    <property type="match status" value="1"/>
</dbReference>
<dbReference type="GO" id="GO:0004222">
    <property type="term" value="F:metalloendopeptidase activity"/>
    <property type="evidence" value="ECO:0007669"/>
    <property type="project" value="InterPro"/>
</dbReference>
<evidence type="ECO:0000256" key="7">
    <source>
        <dbReference type="ARBA" id="ARBA00022989"/>
    </source>
</evidence>
<dbReference type="SUPFAM" id="SSF50156">
    <property type="entry name" value="PDZ domain-like"/>
    <property type="match status" value="1"/>
</dbReference>
<evidence type="ECO:0000256" key="6">
    <source>
        <dbReference type="ARBA" id="ARBA00022833"/>
    </source>
</evidence>
<dbReference type="NCBIfam" id="TIGR00054">
    <property type="entry name" value="RIP metalloprotease RseP"/>
    <property type="match status" value="2"/>
</dbReference>
<dbReference type="CDD" id="cd06163">
    <property type="entry name" value="S2P-M50_PDZ_RseP-like"/>
    <property type="match status" value="1"/>
</dbReference>
<evidence type="ECO:0000256" key="2">
    <source>
        <dbReference type="ARBA" id="ARBA00004141"/>
    </source>
</evidence>
<dbReference type="PANTHER" id="PTHR42837">
    <property type="entry name" value="REGULATOR OF SIGMA-E PROTEASE RSEP"/>
    <property type="match status" value="1"/>
</dbReference>
<evidence type="ECO:0000259" key="11">
    <source>
        <dbReference type="PROSITE" id="PS50106"/>
    </source>
</evidence>
<evidence type="ECO:0000256" key="3">
    <source>
        <dbReference type="ARBA" id="ARBA00022670"/>
    </source>
</evidence>
<name>A0A1W1BH43_9ZZZZ</name>
<dbReference type="Gene3D" id="2.30.42.10">
    <property type="match status" value="1"/>
</dbReference>
<evidence type="ECO:0000256" key="10">
    <source>
        <dbReference type="SAM" id="Phobius"/>
    </source>
</evidence>
<keyword evidence="9 10" id="KW-0472">Membrane</keyword>
<dbReference type="GO" id="GO:0016020">
    <property type="term" value="C:membrane"/>
    <property type="evidence" value="ECO:0007669"/>
    <property type="project" value="UniProtKB-SubCell"/>
</dbReference>
<dbReference type="InterPro" id="IPR008915">
    <property type="entry name" value="Peptidase_M50"/>
</dbReference>
<organism evidence="12">
    <name type="scientific">hydrothermal vent metagenome</name>
    <dbReference type="NCBI Taxonomy" id="652676"/>
    <lineage>
        <taxon>unclassified sequences</taxon>
        <taxon>metagenomes</taxon>
        <taxon>ecological metagenomes</taxon>
    </lineage>
</organism>